<comment type="caution">
    <text evidence="2">The sequence shown here is derived from an EMBL/GenBank/DDBJ whole genome shotgun (WGS) entry which is preliminary data.</text>
</comment>
<proteinExistence type="predicted"/>
<dbReference type="EMBL" id="JBHRSW010000015">
    <property type="protein sequence ID" value="MFC3121932.1"/>
    <property type="molecule type" value="Genomic_DNA"/>
</dbReference>
<dbReference type="Proteomes" id="UP001595478">
    <property type="component" value="Unassembled WGS sequence"/>
</dbReference>
<evidence type="ECO:0000313" key="3">
    <source>
        <dbReference type="Proteomes" id="UP001595478"/>
    </source>
</evidence>
<evidence type="ECO:0000313" key="2">
    <source>
        <dbReference type="EMBL" id="MFC3121932.1"/>
    </source>
</evidence>
<keyword evidence="3" id="KW-1185">Reference proteome</keyword>
<dbReference type="Pfam" id="PF13524">
    <property type="entry name" value="Glyco_trans_1_2"/>
    <property type="match status" value="1"/>
</dbReference>
<dbReference type="RefSeq" id="WP_376920062.1">
    <property type="nucleotide sequence ID" value="NZ_JBHRSW010000015.1"/>
</dbReference>
<gene>
    <name evidence="2" type="ORF">ACFOHL_09895</name>
</gene>
<organism evidence="2 3">
    <name type="scientific">Agaribacter flavus</name>
    <dbReference type="NCBI Taxonomy" id="1902781"/>
    <lineage>
        <taxon>Bacteria</taxon>
        <taxon>Pseudomonadati</taxon>
        <taxon>Pseudomonadota</taxon>
        <taxon>Gammaproteobacteria</taxon>
        <taxon>Alteromonadales</taxon>
        <taxon>Alteromonadaceae</taxon>
        <taxon>Agaribacter</taxon>
    </lineage>
</organism>
<reference evidence="3" key="1">
    <citation type="journal article" date="2019" name="Int. J. Syst. Evol. Microbiol.">
        <title>The Global Catalogue of Microorganisms (GCM) 10K type strain sequencing project: providing services to taxonomists for standard genome sequencing and annotation.</title>
        <authorList>
            <consortium name="The Broad Institute Genomics Platform"/>
            <consortium name="The Broad Institute Genome Sequencing Center for Infectious Disease"/>
            <person name="Wu L."/>
            <person name="Ma J."/>
        </authorList>
    </citation>
    <scope>NUCLEOTIDE SEQUENCE [LARGE SCALE GENOMIC DNA]</scope>
    <source>
        <strain evidence="3">KCTC 52473</strain>
    </source>
</reference>
<feature type="domain" description="Spore protein YkvP/CgeB glycosyl transferase-like" evidence="1">
    <location>
        <begin position="164"/>
        <end position="279"/>
    </location>
</feature>
<protein>
    <recommendedName>
        <fullName evidence="1">Spore protein YkvP/CgeB glycosyl transferase-like domain-containing protein</fullName>
    </recommendedName>
</protein>
<accession>A0ABV7FTV4</accession>
<dbReference type="InterPro" id="IPR055259">
    <property type="entry name" value="YkvP/CgeB_Glyco_trans-like"/>
</dbReference>
<name>A0ABV7FTV4_9ALTE</name>
<sequence length="305" mass="35404">MSGNKYCIASPHKDESWYDYRLYENLKHSLRKLGFVHQAAAKNRIYFLGAPLKKHYPKVGQFDPQANNIALIYCHLQKIHSLREFDHIFVTSEYARRYLTRRRFKGWLRGKFSSTFDTQRKIRVMRPFSSLSPLLEIPEEYRCDISFMGVPRKRPIVEDILPIVEKHGLKFQIIGPSWQNYPGDKRAKAYCIGASVPYKNLPFVAQGATINLVDHHESMKKQGMVSHKYIDLINAGGFVISDNNKDAKNSYNGIVYRSANELEALVLKYLYDHEKRDKKRTEQWNLTKGLTTDAAAKTFAECFVD</sequence>
<evidence type="ECO:0000259" key="1">
    <source>
        <dbReference type="Pfam" id="PF13524"/>
    </source>
</evidence>